<dbReference type="AlphaFoldDB" id="A0A1D2JH30"/>
<reference evidence="1 2" key="1">
    <citation type="submission" date="2016-06" db="EMBL/GenBank/DDBJ databases">
        <authorList>
            <person name="Kjaerup R.B."/>
            <person name="Dalgaard T.S."/>
            <person name="Juul-Madsen H.R."/>
        </authorList>
    </citation>
    <scope>NUCLEOTIDE SEQUENCE [LARGE SCALE GENOMIC DNA]</scope>
    <source>
        <strain evidence="1 2">Pb300</strain>
    </source>
</reference>
<name>A0A1D2JH30_PARBR</name>
<sequence length="91" mass="10130">MPWDKSQLRRRFAGKLKMKGPRSAVLALIAPSNIGLSHSASLTDDHSVGIHLQDLRTRGSRVIISREARSLQLNVGNNNNDFYLFTSITIV</sequence>
<protein>
    <submittedName>
        <fullName evidence="1">Uncharacterized protein</fullName>
    </submittedName>
</protein>
<proteinExistence type="predicted"/>
<accession>A0A1D2JH30</accession>
<organism evidence="1 2">
    <name type="scientific">Paracoccidioides brasiliensis</name>
    <dbReference type="NCBI Taxonomy" id="121759"/>
    <lineage>
        <taxon>Eukaryota</taxon>
        <taxon>Fungi</taxon>
        <taxon>Dikarya</taxon>
        <taxon>Ascomycota</taxon>
        <taxon>Pezizomycotina</taxon>
        <taxon>Eurotiomycetes</taxon>
        <taxon>Eurotiomycetidae</taxon>
        <taxon>Onygenales</taxon>
        <taxon>Ajellomycetaceae</taxon>
        <taxon>Paracoccidioides</taxon>
    </lineage>
</organism>
<dbReference type="EMBL" id="LZYO01000099">
    <property type="protein sequence ID" value="ODH34859.1"/>
    <property type="molecule type" value="Genomic_DNA"/>
</dbReference>
<evidence type="ECO:0000313" key="2">
    <source>
        <dbReference type="Proteomes" id="UP000242814"/>
    </source>
</evidence>
<dbReference type="VEuPathDB" id="FungiDB:PABG_11742"/>
<comment type="caution">
    <text evidence="1">The sequence shown here is derived from an EMBL/GenBank/DDBJ whole genome shotgun (WGS) entry which is preliminary data.</text>
</comment>
<dbReference type="Proteomes" id="UP000242814">
    <property type="component" value="Unassembled WGS sequence"/>
</dbReference>
<evidence type="ECO:0000313" key="1">
    <source>
        <dbReference type="EMBL" id="ODH34859.1"/>
    </source>
</evidence>
<gene>
    <name evidence="1" type="ORF">ACO22_03016</name>
</gene>